<name>A0A0N4XRK8_NIPBR</name>
<evidence type="ECO:0000313" key="2">
    <source>
        <dbReference type="Proteomes" id="UP000271162"/>
    </source>
</evidence>
<evidence type="ECO:0000313" key="3">
    <source>
        <dbReference type="WBParaSite" id="NBR_0000516001-mRNA-1"/>
    </source>
</evidence>
<dbReference type="Proteomes" id="UP000271162">
    <property type="component" value="Unassembled WGS sequence"/>
</dbReference>
<proteinExistence type="predicted"/>
<sequence>MVQNTLAPEFFPLSCTVHKDTEATEMTGCLRDSFGEDIKNVVDHGNHCSRYCYKMVMVPGASEWWINDFNRNQTTASLRTDDDQMEGCSAPGSTKISEFIAKVFDDGTPELKANAVVDVYGYLTAPVHGEGEGDARSESSRHYNVHVLRMTEVCQTAVSSEPTLNGSSPSVRSALIREISSVMGNTAAADMFLNFLVSTT</sequence>
<organism evidence="3">
    <name type="scientific">Nippostrongylus brasiliensis</name>
    <name type="common">Rat hookworm</name>
    <dbReference type="NCBI Taxonomy" id="27835"/>
    <lineage>
        <taxon>Eukaryota</taxon>
        <taxon>Metazoa</taxon>
        <taxon>Ecdysozoa</taxon>
        <taxon>Nematoda</taxon>
        <taxon>Chromadorea</taxon>
        <taxon>Rhabditida</taxon>
        <taxon>Rhabditina</taxon>
        <taxon>Rhabditomorpha</taxon>
        <taxon>Strongyloidea</taxon>
        <taxon>Heligmosomidae</taxon>
        <taxon>Nippostrongylus</taxon>
    </lineage>
</organism>
<protein>
    <submittedName>
        <fullName evidence="3">Mini-chromosome maintenance complex-binding protein</fullName>
    </submittedName>
</protein>
<dbReference type="AlphaFoldDB" id="A0A0N4XRK8"/>
<evidence type="ECO:0000313" key="1">
    <source>
        <dbReference type="EMBL" id="VDL68751.1"/>
    </source>
</evidence>
<dbReference type="STRING" id="27835.A0A0N4XRK8"/>
<dbReference type="EMBL" id="UYSL01011625">
    <property type="protein sequence ID" value="VDL68751.1"/>
    <property type="molecule type" value="Genomic_DNA"/>
</dbReference>
<accession>A0A0N4XRK8</accession>
<gene>
    <name evidence="1" type="ORF">NBR_LOCUS5162</name>
</gene>
<reference evidence="1 2" key="2">
    <citation type="submission" date="2018-11" db="EMBL/GenBank/DDBJ databases">
        <authorList>
            <consortium name="Pathogen Informatics"/>
        </authorList>
    </citation>
    <scope>NUCLEOTIDE SEQUENCE [LARGE SCALE GENOMIC DNA]</scope>
</reference>
<dbReference type="WBParaSite" id="NBR_0000516001-mRNA-1">
    <property type="protein sequence ID" value="NBR_0000516001-mRNA-1"/>
    <property type="gene ID" value="NBR_0000516001"/>
</dbReference>
<reference evidence="3" key="1">
    <citation type="submission" date="2017-02" db="UniProtKB">
        <authorList>
            <consortium name="WormBaseParasite"/>
        </authorList>
    </citation>
    <scope>IDENTIFICATION</scope>
</reference>
<keyword evidence="2" id="KW-1185">Reference proteome</keyword>